<dbReference type="InterPro" id="IPR041685">
    <property type="entry name" value="AAA_GajA/Old/RecF-like"/>
</dbReference>
<dbReference type="InterPro" id="IPR027417">
    <property type="entry name" value="P-loop_NTPase"/>
</dbReference>
<dbReference type="EMBL" id="AP022581">
    <property type="protein sequence ID" value="BBX95633.1"/>
    <property type="molecule type" value="Genomic_DNA"/>
</dbReference>
<sequence>MKLHRLVLTNYRGIAHREIEFPDHGVVVVCGANEIGKSSMIEALDLLLESKDRSTKKEVKQVKPTNADVGSEVTAEISSGPYRFVYRKRFHKRCETELTLLAPRREQLTGDEAHERVTAMLAETVDTDLWHAQRVLQAASTSAVDLSGCDALSRALDVAAGDQATLSGTEPVLVERIDAEYARYFTPTGRPTGEWAAAISRLADADAAVAACAAAVAEVDERVRRHAALSEQVAELSQQLVAAGPRLAAARAAAARIAELTDQAREAKLVAAAAAATSAASTAAHTERLRLLAEIDTRAATLAASEVEAQAAAAARSTADADAQAADAAALQATCVLAAVQRRAERARRAVDLLADRDEADRLASRLAKIDAIQRDRDAVCAELSTVTLTEGLLHRIEHAAAAVERTAGQLALLSTAVEFTAAADIQLAVGDRRVSLSAGQSWSITATGPTEVEVAGVLNARVTPGATALDIQSEYAAAQQQLADALAAGEVVDVAAARRGDQRRRELQSSRDQLSATLAGLCGDEQVEQLRSRLAHLRAGQVDEPDQFTTNAGLDSETARAELNAAEAARAAAESEFETRRQIAAAANRRLAEMATRATVLHDNVTTQRAELDAATDRLTGERMSVSDEELAAKATADARAMRAAQRRVAELAAELAATAPGAVAAELDDAAEAAESLRERHDDAARALREVGIELSVFGSEGRKGKLDAAEAEREHAASQHARVGRRARAAQLLRSVMTRHRDTTRLRYVEPYRTELQRLGQPVFGPTFEVDIDSELRIRSRTVDDVTVPYESLSGGTKEQLGILARLAGAALVAKEDTVPVVVDDALGFTDPDRLAKMAEVFDTVGNHGQVIVLTCSPDRYDGVKGAHRIDLTA</sequence>
<dbReference type="KEGG" id="mlj:MLAC_09270"/>
<dbReference type="Gene3D" id="3.40.50.300">
    <property type="entry name" value="P-loop containing nucleotide triphosphate hydrolases"/>
    <property type="match status" value="2"/>
</dbReference>
<accession>A0A1X1XXT7</accession>
<gene>
    <name evidence="2" type="ORF">MLAC_09270</name>
</gene>
<evidence type="ECO:0000259" key="1">
    <source>
        <dbReference type="Pfam" id="PF13175"/>
    </source>
</evidence>
<feature type="domain" description="Endonuclease GajA/Old nuclease/RecF-like AAA" evidence="1">
    <location>
        <begin position="1"/>
        <end position="64"/>
    </location>
</feature>
<reference evidence="2 3" key="1">
    <citation type="journal article" date="2019" name="Emerg. Microbes Infect.">
        <title>Comprehensive subspecies identification of 175 nontuberculous mycobacteria species based on 7547 genomic profiles.</title>
        <authorList>
            <person name="Matsumoto Y."/>
            <person name="Kinjo T."/>
            <person name="Motooka D."/>
            <person name="Nabeya D."/>
            <person name="Jung N."/>
            <person name="Uechi K."/>
            <person name="Horii T."/>
            <person name="Iida T."/>
            <person name="Fujita J."/>
            <person name="Nakamura S."/>
        </authorList>
    </citation>
    <scope>NUCLEOTIDE SEQUENCE [LARGE SCALE GENOMIC DNA]</scope>
    <source>
        <strain evidence="2 3">JCM 15657</strain>
    </source>
</reference>
<dbReference type="RefSeq" id="WP_085161948.1">
    <property type="nucleotide sequence ID" value="NZ_AP022581.1"/>
</dbReference>
<evidence type="ECO:0000313" key="2">
    <source>
        <dbReference type="EMBL" id="BBX95633.1"/>
    </source>
</evidence>
<organism evidence="2 3">
    <name type="scientific">Mycobacterium lacus</name>
    <dbReference type="NCBI Taxonomy" id="169765"/>
    <lineage>
        <taxon>Bacteria</taxon>
        <taxon>Bacillati</taxon>
        <taxon>Actinomycetota</taxon>
        <taxon>Actinomycetes</taxon>
        <taxon>Mycobacteriales</taxon>
        <taxon>Mycobacteriaceae</taxon>
        <taxon>Mycobacterium</taxon>
    </lineage>
</organism>
<dbReference type="AlphaFoldDB" id="A0A1X1XXT7"/>
<keyword evidence="3" id="KW-1185">Reference proteome</keyword>
<dbReference type="PANTHER" id="PTHR41259">
    <property type="entry name" value="DOUBLE-STRAND BREAK REPAIR RAD50 ATPASE, PUTATIVE-RELATED"/>
    <property type="match status" value="1"/>
</dbReference>
<dbReference type="SUPFAM" id="SSF52540">
    <property type="entry name" value="P-loop containing nucleoside triphosphate hydrolases"/>
    <property type="match status" value="1"/>
</dbReference>
<dbReference type="Proteomes" id="UP000466396">
    <property type="component" value="Chromosome"/>
</dbReference>
<dbReference type="STRING" id="169765.AWC15_04990"/>
<dbReference type="Pfam" id="PF13175">
    <property type="entry name" value="AAA_15"/>
    <property type="match status" value="1"/>
</dbReference>
<name>A0A1X1XXT7_9MYCO</name>
<dbReference type="PANTHER" id="PTHR41259:SF1">
    <property type="entry name" value="DOUBLE-STRAND BREAK REPAIR RAD50 ATPASE, PUTATIVE-RELATED"/>
    <property type="match status" value="1"/>
</dbReference>
<evidence type="ECO:0000313" key="3">
    <source>
        <dbReference type="Proteomes" id="UP000466396"/>
    </source>
</evidence>
<dbReference type="OrthoDB" id="3177877at2"/>
<proteinExistence type="predicted"/>
<protein>
    <recommendedName>
        <fullName evidence="1">Endonuclease GajA/Old nuclease/RecF-like AAA domain-containing protein</fullName>
    </recommendedName>
</protein>